<dbReference type="EMBL" id="JAWQEG010000735">
    <property type="protein sequence ID" value="KAK3886067.1"/>
    <property type="molecule type" value="Genomic_DNA"/>
</dbReference>
<feature type="region of interest" description="Disordered" evidence="1">
    <location>
        <begin position="1"/>
        <end position="37"/>
    </location>
</feature>
<evidence type="ECO:0000313" key="2">
    <source>
        <dbReference type="EMBL" id="KAK3886067.1"/>
    </source>
</evidence>
<name>A0AAE1G6T1_PETCI</name>
<organism evidence="2 3">
    <name type="scientific">Petrolisthes cinctipes</name>
    <name type="common">Flat porcelain crab</name>
    <dbReference type="NCBI Taxonomy" id="88211"/>
    <lineage>
        <taxon>Eukaryota</taxon>
        <taxon>Metazoa</taxon>
        <taxon>Ecdysozoa</taxon>
        <taxon>Arthropoda</taxon>
        <taxon>Crustacea</taxon>
        <taxon>Multicrustacea</taxon>
        <taxon>Malacostraca</taxon>
        <taxon>Eumalacostraca</taxon>
        <taxon>Eucarida</taxon>
        <taxon>Decapoda</taxon>
        <taxon>Pleocyemata</taxon>
        <taxon>Anomura</taxon>
        <taxon>Galatheoidea</taxon>
        <taxon>Porcellanidae</taxon>
        <taxon>Petrolisthes</taxon>
    </lineage>
</organism>
<feature type="compositionally biased region" description="Basic and acidic residues" evidence="1">
    <location>
        <begin position="1"/>
        <end position="21"/>
    </location>
</feature>
<comment type="caution">
    <text evidence="2">The sequence shown here is derived from an EMBL/GenBank/DDBJ whole genome shotgun (WGS) entry which is preliminary data.</text>
</comment>
<evidence type="ECO:0000256" key="1">
    <source>
        <dbReference type="SAM" id="MobiDB-lite"/>
    </source>
</evidence>
<dbReference type="Proteomes" id="UP001286313">
    <property type="component" value="Unassembled WGS sequence"/>
</dbReference>
<dbReference type="AlphaFoldDB" id="A0AAE1G6T1"/>
<accession>A0AAE1G6T1</accession>
<feature type="compositionally biased region" description="Gly residues" evidence="1">
    <location>
        <begin position="24"/>
        <end position="35"/>
    </location>
</feature>
<sequence length="308" mass="34577">MATRRVQEGRACRRGRTREPGRAWGRGGRAGGSRGGVLHTQREALHKSHRYISDEEQQTASLYSPPSTTTIHPRNNFLHTIGREAFYLVSCGRMVRAREEWWAGRGAAACLRHSRQSTRLIHLHLSFPTYLSVIQTSSTPSYLAAHPPSSFSSHLYLSVIHTTSFSSHLYLSVIHTSSFSSHLPVCQPHFILLFPPIPVCHPHFILLIPPTCLSSTLHPSLPTYLSIIHTFPSCSSSTFILLFPPTCPVIHTSSFSSHLYLSIIHTSSFSSHLPVCHPHFILLFPPTCLVIHTRQHHPLTQSFTKMFT</sequence>
<gene>
    <name evidence="2" type="ORF">Pcinc_009753</name>
</gene>
<protein>
    <submittedName>
        <fullName evidence="2">Uncharacterized protein</fullName>
    </submittedName>
</protein>
<proteinExistence type="predicted"/>
<reference evidence="2" key="1">
    <citation type="submission" date="2023-10" db="EMBL/GenBank/DDBJ databases">
        <title>Genome assemblies of two species of porcelain crab, Petrolisthes cinctipes and Petrolisthes manimaculis (Anomura: Porcellanidae).</title>
        <authorList>
            <person name="Angst P."/>
        </authorList>
    </citation>
    <scope>NUCLEOTIDE SEQUENCE</scope>
    <source>
        <strain evidence="2">PB745_01</strain>
        <tissue evidence="2">Gill</tissue>
    </source>
</reference>
<keyword evidence="3" id="KW-1185">Reference proteome</keyword>
<evidence type="ECO:0000313" key="3">
    <source>
        <dbReference type="Proteomes" id="UP001286313"/>
    </source>
</evidence>